<dbReference type="Pfam" id="PF12906">
    <property type="entry name" value="RINGv"/>
    <property type="match status" value="1"/>
</dbReference>
<dbReference type="SUPFAM" id="SSF57850">
    <property type="entry name" value="RING/U-box"/>
    <property type="match status" value="1"/>
</dbReference>
<dbReference type="PhylomeDB" id="A0A0G4GKE8"/>
<evidence type="ECO:0000256" key="2">
    <source>
        <dbReference type="ARBA" id="ARBA00022771"/>
    </source>
</evidence>
<keyword evidence="2" id="KW-0863">Zinc-finger</keyword>
<feature type="transmembrane region" description="Helical" evidence="4">
    <location>
        <begin position="84"/>
        <end position="103"/>
    </location>
</feature>
<keyword evidence="3" id="KW-0862">Zinc</keyword>
<evidence type="ECO:0000256" key="1">
    <source>
        <dbReference type="ARBA" id="ARBA00022723"/>
    </source>
</evidence>
<dbReference type="PROSITE" id="PS51292">
    <property type="entry name" value="ZF_RING_CH"/>
    <property type="match status" value="1"/>
</dbReference>
<evidence type="ECO:0000313" key="7">
    <source>
        <dbReference type="Proteomes" id="UP000041254"/>
    </source>
</evidence>
<dbReference type="OrthoDB" id="412381at2759"/>
<feature type="transmembrane region" description="Helical" evidence="4">
    <location>
        <begin position="279"/>
        <end position="302"/>
    </location>
</feature>
<name>A0A0G4GKE8_VITBC</name>
<evidence type="ECO:0000259" key="5">
    <source>
        <dbReference type="PROSITE" id="PS51292"/>
    </source>
</evidence>
<evidence type="ECO:0000313" key="6">
    <source>
        <dbReference type="EMBL" id="CEM30494.1"/>
    </source>
</evidence>
<protein>
    <recommendedName>
        <fullName evidence="5">RING-CH-type domain-containing protein</fullName>
    </recommendedName>
</protein>
<dbReference type="VEuPathDB" id="CryptoDB:Vbra_18089"/>
<feature type="transmembrane region" description="Helical" evidence="4">
    <location>
        <begin position="333"/>
        <end position="354"/>
    </location>
</feature>
<organism evidence="6 7">
    <name type="scientific">Vitrella brassicaformis (strain CCMP3155)</name>
    <dbReference type="NCBI Taxonomy" id="1169540"/>
    <lineage>
        <taxon>Eukaryota</taxon>
        <taxon>Sar</taxon>
        <taxon>Alveolata</taxon>
        <taxon>Colpodellida</taxon>
        <taxon>Vitrellaceae</taxon>
        <taxon>Vitrella</taxon>
    </lineage>
</organism>
<dbReference type="Gene3D" id="3.30.40.10">
    <property type="entry name" value="Zinc/RING finger domain, C3HC4 (zinc finger)"/>
    <property type="match status" value="1"/>
</dbReference>
<keyword evidence="4" id="KW-1133">Transmembrane helix</keyword>
<keyword evidence="7" id="KW-1185">Reference proteome</keyword>
<dbReference type="AlphaFoldDB" id="A0A0G4GKE8"/>
<dbReference type="InParanoid" id="A0A0G4GKE8"/>
<proteinExistence type="predicted"/>
<dbReference type="PANTHER" id="PTHR46347">
    <property type="entry name" value="RING/FYVE/PHD ZINC FINGER SUPERFAMILY PROTEIN"/>
    <property type="match status" value="1"/>
</dbReference>
<keyword evidence="4" id="KW-0472">Membrane</keyword>
<sequence length="366" mass="40106">MGLLAECLSPWLVWPPEPDASCRICLDSNEDIDTGPLISPCDCRGTGKWVHTTCLWEASRRSGWRMVNCYICKAPYRFDGIRDAQLLGCLPAACVLIVAFGVLDSFCRRPEQPSFSVSMRQTLSALRHGLAAFPEEEREDIAGILFSLAAGTLGMMALRFVIHLLLSLFHPLYHSSGRSPHPTACVTAAYMLLSVLAPMAPRLAAAVVPDALSRRWLQISSCEGNCGPCDIAVMLVPICAAWLLREIPMDSTALRLTWNHLQKSLRRAWRRNNTRTVSLWAALLGNLLDILIGAVVGAVVLGYLFARSLFAFVLVCFPVLVGMRAALCFGCVGPVRGAVLVAGAPCLFCLILLAERRIRVSLRRGR</sequence>
<dbReference type="EMBL" id="CDMY01000698">
    <property type="protein sequence ID" value="CEM30494.1"/>
    <property type="molecule type" value="Genomic_DNA"/>
</dbReference>
<reference evidence="6 7" key="1">
    <citation type="submission" date="2014-11" db="EMBL/GenBank/DDBJ databases">
        <authorList>
            <person name="Zhu J."/>
            <person name="Qi W."/>
            <person name="Song R."/>
        </authorList>
    </citation>
    <scope>NUCLEOTIDE SEQUENCE [LARGE SCALE GENOMIC DNA]</scope>
</reference>
<dbReference type="CDD" id="cd16495">
    <property type="entry name" value="RING_CH-C4HC3_MARCH"/>
    <property type="match status" value="1"/>
</dbReference>
<dbReference type="InterPro" id="IPR011016">
    <property type="entry name" value="Znf_RING-CH"/>
</dbReference>
<evidence type="ECO:0000256" key="4">
    <source>
        <dbReference type="SAM" id="Phobius"/>
    </source>
</evidence>
<keyword evidence="4" id="KW-0812">Transmembrane</keyword>
<dbReference type="InterPro" id="IPR013083">
    <property type="entry name" value="Znf_RING/FYVE/PHD"/>
</dbReference>
<gene>
    <name evidence="6" type="ORF">Vbra_18089</name>
</gene>
<feature type="transmembrane region" description="Helical" evidence="4">
    <location>
        <begin position="309"/>
        <end position="327"/>
    </location>
</feature>
<accession>A0A0G4GKE8</accession>
<dbReference type="Proteomes" id="UP000041254">
    <property type="component" value="Unassembled WGS sequence"/>
</dbReference>
<feature type="transmembrane region" description="Helical" evidence="4">
    <location>
        <begin position="144"/>
        <end position="169"/>
    </location>
</feature>
<dbReference type="GO" id="GO:0008270">
    <property type="term" value="F:zinc ion binding"/>
    <property type="evidence" value="ECO:0007669"/>
    <property type="project" value="UniProtKB-KW"/>
</dbReference>
<evidence type="ECO:0000256" key="3">
    <source>
        <dbReference type="ARBA" id="ARBA00022833"/>
    </source>
</evidence>
<keyword evidence="1" id="KW-0479">Metal-binding</keyword>
<dbReference type="PANTHER" id="PTHR46347:SF1">
    <property type="entry name" value="RING_FYVE_PHD ZINC FINGER SUPERFAMILY PROTEIN"/>
    <property type="match status" value="1"/>
</dbReference>
<feature type="domain" description="RING-CH-type" evidence="5">
    <location>
        <begin position="14"/>
        <end position="79"/>
    </location>
</feature>
<dbReference type="SMART" id="SM00744">
    <property type="entry name" value="RINGv"/>
    <property type="match status" value="1"/>
</dbReference>